<comment type="caution">
    <text evidence="1">The sequence shown here is derived from an EMBL/GenBank/DDBJ whole genome shotgun (WGS) entry which is preliminary data.</text>
</comment>
<dbReference type="PANTHER" id="PTHR33332">
    <property type="entry name" value="REVERSE TRANSCRIPTASE DOMAIN-CONTAINING PROTEIN"/>
    <property type="match status" value="1"/>
</dbReference>
<protein>
    <recommendedName>
        <fullName evidence="3">Rna-directed dna polymerase from mobile element jockey-like</fullName>
    </recommendedName>
</protein>
<organism evidence="1 2">
    <name type="scientific">Grus japonensis</name>
    <name type="common">Japanese crane</name>
    <name type="synonym">Red-crowned crane</name>
    <dbReference type="NCBI Taxonomy" id="30415"/>
    <lineage>
        <taxon>Eukaryota</taxon>
        <taxon>Metazoa</taxon>
        <taxon>Chordata</taxon>
        <taxon>Craniata</taxon>
        <taxon>Vertebrata</taxon>
        <taxon>Euteleostomi</taxon>
        <taxon>Archelosauria</taxon>
        <taxon>Archosauria</taxon>
        <taxon>Dinosauria</taxon>
        <taxon>Saurischia</taxon>
        <taxon>Theropoda</taxon>
        <taxon>Coelurosauria</taxon>
        <taxon>Aves</taxon>
        <taxon>Neognathae</taxon>
        <taxon>Neoaves</taxon>
        <taxon>Gruiformes</taxon>
        <taxon>Gruidae</taxon>
        <taxon>Grus</taxon>
    </lineage>
</organism>
<name>A0ABC9WBY8_GRUJA</name>
<dbReference type="Proteomes" id="UP001623348">
    <property type="component" value="Unassembled WGS sequence"/>
</dbReference>
<keyword evidence="2" id="KW-1185">Reference proteome</keyword>
<accession>A0ABC9WBY8</accession>
<gene>
    <name evidence="1" type="ORF">GRJ2_000767800</name>
</gene>
<reference evidence="1 2" key="1">
    <citation type="submission" date="2024-06" db="EMBL/GenBank/DDBJ databases">
        <title>The draft genome of Grus japonensis, version 3.</title>
        <authorList>
            <person name="Nabeshima K."/>
            <person name="Suzuki S."/>
            <person name="Onuma M."/>
        </authorList>
    </citation>
    <scope>NUCLEOTIDE SEQUENCE [LARGE SCALE GENOMIC DNA]</scope>
    <source>
        <strain evidence="1 2">451A</strain>
    </source>
</reference>
<dbReference type="AlphaFoldDB" id="A0ABC9WBY8"/>
<evidence type="ECO:0000313" key="1">
    <source>
        <dbReference type="EMBL" id="GAB0183025.1"/>
    </source>
</evidence>
<evidence type="ECO:0000313" key="2">
    <source>
        <dbReference type="Proteomes" id="UP001623348"/>
    </source>
</evidence>
<proteinExistence type="predicted"/>
<evidence type="ECO:0008006" key="3">
    <source>
        <dbReference type="Google" id="ProtNLM"/>
    </source>
</evidence>
<sequence>MECTLSKFAGNTKLGGSVDLLEDRKALQRDLDRLDQWAEANCVRFNKAQCRVLHLGHDNPKQSSRLGEEWLERRPAEKDLGMLVDTWLNMSQQCAQVAMKANSILACIRNSVASRTREVIAPLYLALVRPHLEYCVQVWVPHYK</sequence>
<dbReference type="EMBL" id="BAAFJT010000002">
    <property type="protein sequence ID" value="GAB0183025.1"/>
    <property type="molecule type" value="Genomic_DNA"/>
</dbReference>